<keyword evidence="3" id="KW-0515">Mutator protein</keyword>
<keyword evidence="7 17" id="KW-0378">Hydrolase</keyword>
<dbReference type="InterPro" id="IPR047127">
    <property type="entry name" value="MutT-like"/>
</dbReference>
<evidence type="ECO:0000256" key="12">
    <source>
        <dbReference type="ARBA" id="ARBA00038905"/>
    </source>
</evidence>
<dbReference type="InterPro" id="IPR015797">
    <property type="entry name" value="NUDIX_hydrolase-like_dom_sf"/>
</dbReference>
<evidence type="ECO:0000256" key="7">
    <source>
        <dbReference type="ARBA" id="ARBA00022801"/>
    </source>
</evidence>
<evidence type="ECO:0000256" key="10">
    <source>
        <dbReference type="ARBA" id="ARBA00035861"/>
    </source>
</evidence>
<dbReference type="Proteomes" id="UP001207408">
    <property type="component" value="Unassembled WGS sequence"/>
</dbReference>
<comment type="catalytic activity">
    <reaction evidence="11">
        <text>8-oxo-GTP + H2O = 8-oxo-GMP + diphosphate + H(+)</text>
        <dbReference type="Rhea" id="RHEA:67616"/>
        <dbReference type="ChEBI" id="CHEBI:15377"/>
        <dbReference type="ChEBI" id="CHEBI:15378"/>
        <dbReference type="ChEBI" id="CHEBI:33019"/>
        <dbReference type="ChEBI" id="CHEBI:143553"/>
        <dbReference type="ChEBI" id="CHEBI:145694"/>
    </reaction>
</comment>
<dbReference type="GO" id="GO:0006281">
    <property type="term" value="P:DNA repair"/>
    <property type="evidence" value="ECO:0007669"/>
    <property type="project" value="UniProtKB-KW"/>
</dbReference>
<gene>
    <name evidence="19" type="ORF">OM074_12995</name>
</gene>
<evidence type="ECO:0000256" key="4">
    <source>
        <dbReference type="ARBA" id="ARBA00022705"/>
    </source>
</evidence>
<proteinExistence type="inferred from homology"/>
<protein>
    <recommendedName>
        <fullName evidence="13">8-oxo-dGTP diphosphatase</fullName>
        <ecNumber evidence="12">3.6.1.55</ecNumber>
    </recommendedName>
    <alternativeName>
        <fullName evidence="16">7,8-dihydro-8-oxoguanine-triphosphatase</fullName>
    </alternativeName>
    <alternativeName>
        <fullName evidence="15">Mutator protein MutT</fullName>
    </alternativeName>
    <alternativeName>
        <fullName evidence="14">dGTP pyrophosphohydrolase</fullName>
    </alternativeName>
</protein>
<organism evidence="19 20">
    <name type="scientific">Plebeiibacterium marinum</name>
    <dbReference type="NCBI Taxonomy" id="2992111"/>
    <lineage>
        <taxon>Bacteria</taxon>
        <taxon>Pseudomonadati</taxon>
        <taxon>Bacteroidota</taxon>
        <taxon>Bacteroidia</taxon>
        <taxon>Marinilabiliales</taxon>
        <taxon>Marinilabiliaceae</taxon>
        <taxon>Plebeiibacterium</taxon>
    </lineage>
</organism>
<dbReference type="Pfam" id="PF00293">
    <property type="entry name" value="NUDIX"/>
    <property type="match status" value="1"/>
</dbReference>
<dbReference type="PRINTS" id="PR00502">
    <property type="entry name" value="NUDIXFAMILY"/>
</dbReference>
<evidence type="ECO:0000256" key="2">
    <source>
        <dbReference type="ARBA" id="ARBA00005582"/>
    </source>
</evidence>
<comment type="caution">
    <text evidence="19">The sequence shown here is derived from an EMBL/GenBank/DDBJ whole genome shotgun (WGS) entry which is preliminary data.</text>
</comment>
<dbReference type="AlphaFoldDB" id="A0AAE3SLG9"/>
<evidence type="ECO:0000256" key="14">
    <source>
        <dbReference type="ARBA" id="ARBA00041592"/>
    </source>
</evidence>
<comment type="cofactor">
    <cofactor evidence="1">
        <name>Mg(2+)</name>
        <dbReference type="ChEBI" id="CHEBI:18420"/>
    </cofactor>
</comment>
<reference evidence="19" key="1">
    <citation type="submission" date="2022-10" db="EMBL/GenBank/DDBJ databases">
        <authorList>
            <person name="Yu W.X."/>
        </authorList>
    </citation>
    <scope>NUCLEOTIDE SEQUENCE</scope>
    <source>
        <strain evidence="19">D04</strain>
    </source>
</reference>
<dbReference type="InterPro" id="IPR020476">
    <property type="entry name" value="Nudix_hydrolase"/>
</dbReference>
<evidence type="ECO:0000256" key="5">
    <source>
        <dbReference type="ARBA" id="ARBA00022723"/>
    </source>
</evidence>
<evidence type="ECO:0000313" key="20">
    <source>
        <dbReference type="Proteomes" id="UP001207408"/>
    </source>
</evidence>
<keyword evidence="9" id="KW-0234">DNA repair</keyword>
<keyword evidence="20" id="KW-1185">Reference proteome</keyword>
<feature type="domain" description="Nudix hydrolase" evidence="18">
    <location>
        <begin position="1"/>
        <end position="128"/>
    </location>
</feature>
<evidence type="ECO:0000256" key="11">
    <source>
        <dbReference type="ARBA" id="ARBA00036904"/>
    </source>
</evidence>
<dbReference type="PROSITE" id="PS51462">
    <property type="entry name" value="NUDIX"/>
    <property type="match status" value="1"/>
</dbReference>
<evidence type="ECO:0000256" key="13">
    <source>
        <dbReference type="ARBA" id="ARBA00040794"/>
    </source>
</evidence>
<dbReference type="CDD" id="cd03425">
    <property type="entry name" value="NUDIX_MutT_NudA_like"/>
    <property type="match status" value="1"/>
</dbReference>
<sequence>MIIKVACAVIVNNNKILAAKRSEIMPHAGFWEFPGGKIEEGENAEDCLCREIAEELHCQVNVVEMLPSFQHEYSCKKIELIPFLCELNNGIPNPAEHEELCWLSKTELLSIKWLPADIPIAQYIVDRNLVG</sequence>
<evidence type="ECO:0000256" key="1">
    <source>
        <dbReference type="ARBA" id="ARBA00001946"/>
    </source>
</evidence>
<evidence type="ECO:0000256" key="8">
    <source>
        <dbReference type="ARBA" id="ARBA00022842"/>
    </source>
</evidence>
<dbReference type="RefSeq" id="WP_301200076.1">
    <property type="nucleotide sequence ID" value="NZ_JAPDPI010000025.1"/>
</dbReference>
<dbReference type="GO" id="GO:0046872">
    <property type="term" value="F:metal ion binding"/>
    <property type="evidence" value="ECO:0007669"/>
    <property type="project" value="UniProtKB-KW"/>
</dbReference>
<dbReference type="EMBL" id="JAPDPI010000025">
    <property type="protein sequence ID" value="MCW3806545.1"/>
    <property type="molecule type" value="Genomic_DNA"/>
</dbReference>
<comment type="similarity">
    <text evidence="2 17">Belongs to the Nudix hydrolase family.</text>
</comment>
<dbReference type="GO" id="GO:0006260">
    <property type="term" value="P:DNA replication"/>
    <property type="evidence" value="ECO:0007669"/>
    <property type="project" value="UniProtKB-KW"/>
</dbReference>
<dbReference type="InterPro" id="IPR000086">
    <property type="entry name" value="NUDIX_hydrolase_dom"/>
</dbReference>
<dbReference type="InterPro" id="IPR020084">
    <property type="entry name" value="NUDIX_hydrolase_CS"/>
</dbReference>
<dbReference type="Gene3D" id="3.90.79.10">
    <property type="entry name" value="Nucleoside Triphosphate Pyrophosphohydrolase"/>
    <property type="match status" value="1"/>
</dbReference>
<dbReference type="GO" id="GO:0035539">
    <property type="term" value="F:8-oxo-7,8-dihydrodeoxyguanosine triphosphate pyrophosphatase activity"/>
    <property type="evidence" value="ECO:0007669"/>
    <property type="project" value="UniProtKB-EC"/>
</dbReference>
<dbReference type="GO" id="GO:0044716">
    <property type="term" value="F:8-oxo-GDP phosphatase activity"/>
    <property type="evidence" value="ECO:0007669"/>
    <property type="project" value="TreeGrafter"/>
</dbReference>
<dbReference type="SUPFAM" id="SSF55811">
    <property type="entry name" value="Nudix"/>
    <property type="match status" value="1"/>
</dbReference>
<keyword evidence="6" id="KW-0227">DNA damage</keyword>
<dbReference type="GO" id="GO:0008413">
    <property type="term" value="F:8-oxo-7,8-dihydroguanosine triphosphate pyrophosphatase activity"/>
    <property type="evidence" value="ECO:0007669"/>
    <property type="project" value="TreeGrafter"/>
</dbReference>
<accession>A0AAE3SLG9</accession>
<comment type="catalytic activity">
    <reaction evidence="10">
        <text>8-oxo-dGTP + H2O = 8-oxo-dGMP + diphosphate + H(+)</text>
        <dbReference type="Rhea" id="RHEA:31575"/>
        <dbReference type="ChEBI" id="CHEBI:15377"/>
        <dbReference type="ChEBI" id="CHEBI:15378"/>
        <dbReference type="ChEBI" id="CHEBI:33019"/>
        <dbReference type="ChEBI" id="CHEBI:63224"/>
        <dbReference type="ChEBI" id="CHEBI:77896"/>
        <dbReference type="EC" id="3.6.1.55"/>
    </reaction>
</comment>
<evidence type="ECO:0000259" key="18">
    <source>
        <dbReference type="PROSITE" id="PS51462"/>
    </source>
</evidence>
<dbReference type="PROSITE" id="PS00893">
    <property type="entry name" value="NUDIX_BOX"/>
    <property type="match status" value="1"/>
</dbReference>
<evidence type="ECO:0000256" key="16">
    <source>
        <dbReference type="ARBA" id="ARBA00042798"/>
    </source>
</evidence>
<dbReference type="GO" id="GO:0044715">
    <property type="term" value="F:8-oxo-dGDP phosphatase activity"/>
    <property type="evidence" value="ECO:0007669"/>
    <property type="project" value="TreeGrafter"/>
</dbReference>
<evidence type="ECO:0000313" key="19">
    <source>
        <dbReference type="EMBL" id="MCW3806545.1"/>
    </source>
</evidence>
<keyword evidence="5" id="KW-0479">Metal-binding</keyword>
<evidence type="ECO:0000256" key="15">
    <source>
        <dbReference type="ARBA" id="ARBA00041979"/>
    </source>
</evidence>
<dbReference type="EC" id="3.6.1.55" evidence="12"/>
<keyword evidence="8" id="KW-0460">Magnesium</keyword>
<dbReference type="PANTHER" id="PTHR47707">
    <property type="entry name" value="8-OXO-DGTP DIPHOSPHATASE"/>
    <property type="match status" value="1"/>
</dbReference>
<evidence type="ECO:0000256" key="6">
    <source>
        <dbReference type="ARBA" id="ARBA00022763"/>
    </source>
</evidence>
<dbReference type="PANTHER" id="PTHR47707:SF1">
    <property type="entry name" value="NUDIX HYDROLASE FAMILY PROTEIN"/>
    <property type="match status" value="1"/>
</dbReference>
<evidence type="ECO:0000256" key="9">
    <source>
        <dbReference type="ARBA" id="ARBA00023204"/>
    </source>
</evidence>
<keyword evidence="4" id="KW-0235">DNA replication</keyword>
<evidence type="ECO:0000256" key="3">
    <source>
        <dbReference type="ARBA" id="ARBA00022457"/>
    </source>
</evidence>
<name>A0AAE3SLG9_9BACT</name>
<evidence type="ECO:0000256" key="17">
    <source>
        <dbReference type="RuleBase" id="RU003476"/>
    </source>
</evidence>